<dbReference type="Gene3D" id="3.40.30.10">
    <property type="entry name" value="Glutaredoxin"/>
    <property type="match status" value="1"/>
</dbReference>
<evidence type="ECO:0000256" key="2">
    <source>
        <dbReference type="ARBA" id="ARBA00022475"/>
    </source>
</evidence>
<dbReference type="GO" id="GO:0016209">
    <property type="term" value="F:antioxidant activity"/>
    <property type="evidence" value="ECO:0007669"/>
    <property type="project" value="InterPro"/>
</dbReference>
<feature type="transmembrane region" description="Helical" evidence="6">
    <location>
        <begin position="80"/>
        <end position="102"/>
    </location>
</feature>
<name>A0A7I9UWI7_9ACTN</name>
<dbReference type="AlphaFoldDB" id="A0A7I9UWI7"/>
<dbReference type="CDD" id="cd03012">
    <property type="entry name" value="TlpA_like_DipZ_like"/>
    <property type="match status" value="1"/>
</dbReference>
<dbReference type="PANTHER" id="PTHR42852">
    <property type="entry name" value="THIOL:DISULFIDE INTERCHANGE PROTEIN DSBE"/>
    <property type="match status" value="1"/>
</dbReference>
<evidence type="ECO:0000256" key="4">
    <source>
        <dbReference type="ARBA" id="ARBA00022989"/>
    </source>
</evidence>
<dbReference type="Pfam" id="PF17991">
    <property type="entry name" value="Thioredoxin_10"/>
    <property type="match status" value="1"/>
</dbReference>
<feature type="transmembrane region" description="Helical" evidence="6">
    <location>
        <begin position="52"/>
        <end position="74"/>
    </location>
</feature>
<dbReference type="OrthoDB" id="9811352at2"/>
<feature type="transmembrane region" description="Helical" evidence="6">
    <location>
        <begin position="123"/>
        <end position="151"/>
    </location>
</feature>
<dbReference type="Pfam" id="PF02683">
    <property type="entry name" value="DsbD_TM"/>
    <property type="match status" value="1"/>
</dbReference>
<evidence type="ECO:0000256" key="3">
    <source>
        <dbReference type="ARBA" id="ARBA00022692"/>
    </source>
</evidence>
<feature type="transmembrane region" description="Helical" evidence="6">
    <location>
        <begin position="6"/>
        <end position="31"/>
    </location>
</feature>
<dbReference type="Pfam" id="PF00578">
    <property type="entry name" value="AhpC-TSA"/>
    <property type="match status" value="1"/>
</dbReference>
<feature type="domain" description="Thioredoxin" evidence="7">
    <location>
        <begin position="268"/>
        <end position="415"/>
    </location>
</feature>
<dbReference type="PROSITE" id="PS51352">
    <property type="entry name" value="THIOREDOXIN_2"/>
    <property type="match status" value="1"/>
</dbReference>
<dbReference type="InterPro" id="IPR050553">
    <property type="entry name" value="Thioredoxin_ResA/DsbE_sf"/>
</dbReference>
<keyword evidence="2" id="KW-1003">Cell membrane</keyword>
<organism evidence="8 9">
    <name type="scientific">Gordonia crocea</name>
    <dbReference type="NCBI Taxonomy" id="589162"/>
    <lineage>
        <taxon>Bacteria</taxon>
        <taxon>Bacillati</taxon>
        <taxon>Actinomycetota</taxon>
        <taxon>Actinomycetes</taxon>
        <taxon>Mycobacteriales</taxon>
        <taxon>Gordoniaceae</taxon>
        <taxon>Gordonia</taxon>
    </lineage>
</organism>
<dbReference type="GO" id="GO:0005886">
    <property type="term" value="C:plasma membrane"/>
    <property type="evidence" value="ECO:0007669"/>
    <property type="project" value="UniProtKB-SubCell"/>
</dbReference>
<accession>A0A7I9UWI7</accession>
<protein>
    <submittedName>
        <fullName evidence="8">Protein DipZ</fullName>
    </submittedName>
</protein>
<dbReference type="SUPFAM" id="SSF52833">
    <property type="entry name" value="Thioredoxin-like"/>
    <property type="match status" value="1"/>
</dbReference>
<dbReference type="GO" id="GO:0017004">
    <property type="term" value="P:cytochrome complex assembly"/>
    <property type="evidence" value="ECO:0007669"/>
    <property type="project" value="InterPro"/>
</dbReference>
<dbReference type="GO" id="GO:0016491">
    <property type="term" value="F:oxidoreductase activity"/>
    <property type="evidence" value="ECO:0007669"/>
    <property type="project" value="InterPro"/>
</dbReference>
<reference evidence="9" key="1">
    <citation type="submission" date="2019-06" db="EMBL/GenBank/DDBJ databases">
        <title>Gordonia isolated from sludge of a wastewater treatment plant.</title>
        <authorList>
            <person name="Tamura T."/>
            <person name="Aoyama K."/>
            <person name="Kang Y."/>
            <person name="Saito S."/>
            <person name="Akiyama N."/>
            <person name="Yazawa K."/>
            <person name="Gonoi T."/>
            <person name="Mikami Y."/>
        </authorList>
    </citation>
    <scope>NUCLEOTIDE SEQUENCE [LARGE SCALE GENOMIC DNA]</scope>
    <source>
        <strain evidence="9">NBRC 107697</strain>
    </source>
</reference>
<dbReference type="RefSeq" id="WP_161926647.1">
    <property type="nucleotide sequence ID" value="NZ_BJOU01000001.1"/>
</dbReference>
<keyword evidence="4 6" id="KW-1133">Transmembrane helix</keyword>
<sequence length="568" mass="59340">MLTLVLLGLVSGLITGVSPCVLPMIPIVFVAGGTGDTGRAEGRAVWLRPAMIIVGIVVSFGSIALLGTLLLSLLGLPTDLLRWAGIVLLALVGLSLVFPQVAHIVEKPFARIPAWTPGDKRGVLGPLLMGIGLGTLYVPCAGPVLAAISVAGATAEIGWRTVVLTASFALGAAVSLAFFAMAGTSMAKRLAAYRQRQRAFRVGGGVVLLVMAVAIAVNAPAALQRAIPGYTASAERAIARQQSVLDAVAPGGPAPAGWASCADHQARLGTCGPAPELASAGPWLNTGDRPRSISGLRGSVVLIDFWTYSCINCQRDAPYVKRWDAAYRDAGLAVIGVHTPEFAFEHDPANVAAAVKAEGIGYPVVQDNDFAIWNAYRNRYWPAKYLIDATGTVRAMSFGEGQYAAMESAIRDLLRESAPAVALPAPVTAGADPERSTSVTPEVYLGAARGRTSYRGDGDLVAGRQQRFRLGAVQPVDTFGLDGVFDVRDEAVTAADRARVRVQTRGAKVFTVLSGHGSVTVHTGAGADRVIAVDGVPRLYPIVDGKPAPRTVELSLSPGISVYTFTFG</sequence>
<gene>
    <name evidence="8" type="primary">dipZ_1</name>
    <name evidence="8" type="ORF">nbrc107697_13420</name>
</gene>
<keyword evidence="3 6" id="KW-0812">Transmembrane</keyword>
<evidence type="ECO:0000259" key="7">
    <source>
        <dbReference type="PROSITE" id="PS51352"/>
    </source>
</evidence>
<feature type="transmembrane region" description="Helical" evidence="6">
    <location>
        <begin position="202"/>
        <end position="223"/>
    </location>
</feature>
<evidence type="ECO:0000313" key="9">
    <source>
        <dbReference type="Proteomes" id="UP000444980"/>
    </source>
</evidence>
<dbReference type="Proteomes" id="UP000444980">
    <property type="component" value="Unassembled WGS sequence"/>
</dbReference>
<proteinExistence type="predicted"/>
<keyword evidence="5 6" id="KW-0472">Membrane</keyword>
<dbReference type="EMBL" id="BJOU01000001">
    <property type="protein sequence ID" value="GED97303.1"/>
    <property type="molecule type" value="Genomic_DNA"/>
</dbReference>
<evidence type="ECO:0000256" key="5">
    <source>
        <dbReference type="ARBA" id="ARBA00023136"/>
    </source>
</evidence>
<keyword evidence="9" id="KW-1185">Reference proteome</keyword>
<comment type="caution">
    <text evidence="8">The sequence shown here is derived from an EMBL/GenBank/DDBJ whole genome shotgun (WGS) entry which is preliminary data.</text>
</comment>
<dbReference type="Gene3D" id="2.60.120.260">
    <property type="entry name" value="Galactose-binding domain-like"/>
    <property type="match status" value="1"/>
</dbReference>
<comment type="subcellular location">
    <subcellularLocation>
        <location evidence="1">Cell membrane</location>
        <topology evidence="1">Multi-pass membrane protein</topology>
    </subcellularLocation>
</comment>
<dbReference type="InterPro" id="IPR036249">
    <property type="entry name" value="Thioredoxin-like_sf"/>
</dbReference>
<evidence type="ECO:0000256" key="1">
    <source>
        <dbReference type="ARBA" id="ARBA00004651"/>
    </source>
</evidence>
<dbReference type="InterPro" id="IPR003834">
    <property type="entry name" value="Cyt_c_assmbl_TM_dom"/>
</dbReference>
<feature type="transmembrane region" description="Helical" evidence="6">
    <location>
        <begin position="157"/>
        <end position="181"/>
    </location>
</feature>
<dbReference type="InterPro" id="IPR000866">
    <property type="entry name" value="AhpC/TSA"/>
</dbReference>
<dbReference type="InterPro" id="IPR013766">
    <property type="entry name" value="Thioredoxin_domain"/>
</dbReference>
<dbReference type="PANTHER" id="PTHR42852:SF13">
    <property type="entry name" value="PROTEIN DIPZ"/>
    <property type="match status" value="1"/>
</dbReference>
<dbReference type="InterPro" id="IPR041017">
    <property type="entry name" value="Thioredoxin_10"/>
</dbReference>
<evidence type="ECO:0000256" key="6">
    <source>
        <dbReference type="SAM" id="Phobius"/>
    </source>
</evidence>
<evidence type="ECO:0000313" key="8">
    <source>
        <dbReference type="EMBL" id="GED97303.1"/>
    </source>
</evidence>